<keyword evidence="2" id="KW-0238">DNA-binding</keyword>
<dbReference type="SUPFAM" id="SSF55718">
    <property type="entry name" value="SCP-like"/>
    <property type="match status" value="1"/>
</dbReference>
<dbReference type="RefSeq" id="WP_246017396.1">
    <property type="nucleotide sequence ID" value="NZ_RBKT01000001.1"/>
</dbReference>
<evidence type="ECO:0000256" key="1">
    <source>
        <dbReference type="ARBA" id="ARBA00023015"/>
    </source>
</evidence>
<organism evidence="5 6">
    <name type="scientific">Micromonospora pisi</name>
    <dbReference type="NCBI Taxonomy" id="589240"/>
    <lineage>
        <taxon>Bacteria</taxon>
        <taxon>Bacillati</taxon>
        <taxon>Actinomycetota</taxon>
        <taxon>Actinomycetes</taxon>
        <taxon>Micromonosporales</taxon>
        <taxon>Micromonosporaceae</taxon>
        <taxon>Micromonospora</taxon>
    </lineage>
</organism>
<evidence type="ECO:0000256" key="3">
    <source>
        <dbReference type="ARBA" id="ARBA00023163"/>
    </source>
</evidence>
<proteinExistence type="predicted"/>
<dbReference type="AlphaFoldDB" id="A0A495JUT5"/>
<evidence type="ECO:0000256" key="2">
    <source>
        <dbReference type="ARBA" id="ARBA00023125"/>
    </source>
</evidence>
<evidence type="ECO:0000259" key="4">
    <source>
        <dbReference type="PROSITE" id="PS51118"/>
    </source>
</evidence>
<accession>A0A495JUT5</accession>
<evidence type="ECO:0000313" key="5">
    <source>
        <dbReference type="EMBL" id="RKR92305.1"/>
    </source>
</evidence>
<dbReference type="PANTHER" id="PTHR33204:SF18">
    <property type="entry name" value="TRANSCRIPTIONAL REGULATORY PROTEIN"/>
    <property type="match status" value="1"/>
</dbReference>
<name>A0A495JUT5_9ACTN</name>
<dbReference type="Gene3D" id="1.10.10.10">
    <property type="entry name" value="Winged helix-like DNA-binding domain superfamily/Winged helix DNA-binding domain"/>
    <property type="match status" value="1"/>
</dbReference>
<comment type="caution">
    <text evidence="5">The sequence shown here is derived from an EMBL/GenBank/DDBJ whole genome shotgun (WGS) entry which is preliminary data.</text>
</comment>
<reference evidence="5 6" key="1">
    <citation type="submission" date="2018-10" db="EMBL/GenBank/DDBJ databases">
        <title>Sequencing the genomes of 1000 actinobacteria strains.</title>
        <authorList>
            <person name="Klenk H.-P."/>
        </authorList>
    </citation>
    <scope>NUCLEOTIDE SEQUENCE [LARGE SCALE GENOMIC DNA]</scope>
    <source>
        <strain evidence="5 6">DSM 45175</strain>
    </source>
</reference>
<dbReference type="InterPro" id="IPR036388">
    <property type="entry name" value="WH-like_DNA-bd_sf"/>
</dbReference>
<keyword evidence="6" id="KW-1185">Reference proteome</keyword>
<dbReference type="InterPro" id="IPR036527">
    <property type="entry name" value="SCP2_sterol-bd_dom_sf"/>
</dbReference>
<dbReference type="SUPFAM" id="SSF46785">
    <property type="entry name" value="Winged helix' DNA-binding domain"/>
    <property type="match status" value="1"/>
</dbReference>
<evidence type="ECO:0000313" key="6">
    <source>
        <dbReference type="Proteomes" id="UP000277671"/>
    </source>
</evidence>
<keyword evidence="3" id="KW-0804">Transcription</keyword>
<dbReference type="InterPro" id="IPR036390">
    <property type="entry name" value="WH_DNA-bd_sf"/>
</dbReference>
<sequence length="215" mass="23718">MAQRTYDDPCRIALTMDLVGERWALLVVRELIFGPKRFRDLRVGLPNASQNVLSQRLRELEENGIVRRVELGPPASTHVYELTERGRQLEPVLIALSRWGAQIPSPQDAETSTDAFMLLLKALHLPPAREVPTLAVRLVVGTDSFDVEVSPTSVEVTRGAHAHVQATARADVPTLWKLISTDLTVAAAVDAGTLDVTGDRSVAQRFFTFFGLPRS</sequence>
<protein>
    <submittedName>
        <fullName evidence="5">HxlR family transcriptional regulator</fullName>
    </submittedName>
</protein>
<dbReference type="PANTHER" id="PTHR33204">
    <property type="entry name" value="TRANSCRIPTIONAL REGULATOR, MARR FAMILY"/>
    <property type="match status" value="1"/>
</dbReference>
<dbReference type="GO" id="GO:0003677">
    <property type="term" value="F:DNA binding"/>
    <property type="evidence" value="ECO:0007669"/>
    <property type="project" value="UniProtKB-KW"/>
</dbReference>
<keyword evidence="1" id="KW-0805">Transcription regulation</keyword>
<feature type="domain" description="HTH hxlR-type" evidence="4">
    <location>
        <begin position="10"/>
        <end position="108"/>
    </location>
</feature>
<dbReference type="InterPro" id="IPR002577">
    <property type="entry name" value="HTH_HxlR"/>
</dbReference>
<gene>
    <name evidence="5" type="ORF">BDK92_6743</name>
</gene>
<dbReference type="Gene3D" id="3.30.1050.10">
    <property type="entry name" value="SCP2 sterol-binding domain"/>
    <property type="match status" value="1"/>
</dbReference>
<dbReference type="Pfam" id="PF01638">
    <property type="entry name" value="HxlR"/>
    <property type="match status" value="1"/>
</dbReference>
<dbReference type="EMBL" id="RBKT01000001">
    <property type="protein sequence ID" value="RKR92305.1"/>
    <property type="molecule type" value="Genomic_DNA"/>
</dbReference>
<dbReference type="PROSITE" id="PS51118">
    <property type="entry name" value="HTH_HXLR"/>
    <property type="match status" value="1"/>
</dbReference>
<dbReference type="Proteomes" id="UP000277671">
    <property type="component" value="Unassembled WGS sequence"/>
</dbReference>